<dbReference type="AlphaFoldDB" id="A0A7C9JHZ7"/>
<evidence type="ECO:0000256" key="5">
    <source>
        <dbReference type="RuleBase" id="RU003733"/>
    </source>
</evidence>
<dbReference type="Proteomes" id="UP000479526">
    <property type="component" value="Unassembled WGS sequence"/>
</dbReference>
<organism evidence="8 9">
    <name type="scientific">Herbidospora solisilvae</name>
    <dbReference type="NCBI Taxonomy" id="2696284"/>
    <lineage>
        <taxon>Bacteria</taxon>
        <taxon>Bacillati</taxon>
        <taxon>Actinomycetota</taxon>
        <taxon>Actinomycetes</taxon>
        <taxon>Streptosporangiales</taxon>
        <taxon>Streptosporangiaceae</taxon>
        <taxon>Herbidospora</taxon>
    </lineage>
</organism>
<comment type="caution">
    <text evidence="8">The sequence shown here is derived from an EMBL/GenBank/DDBJ whole genome shotgun (WGS) entry which is preliminary data.</text>
</comment>
<evidence type="ECO:0000256" key="3">
    <source>
        <dbReference type="ARBA" id="ARBA00022679"/>
    </source>
</evidence>
<dbReference type="GO" id="GO:0016301">
    <property type="term" value="F:kinase activity"/>
    <property type="evidence" value="ECO:0007669"/>
    <property type="project" value="UniProtKB-KW"/>
</dbReference>
<dbReference type="RefSeq" id="WP_161482381.1">
    <property type="nucleotide sequence ID" value="NZ_WXEW01000008.1"/>
</dbReference>
<evidence type="ECO:0000256" key="4">
    <source>
        <dbReference type="ARBA" id="ARBA00022777"/>
    </source>
</evidence>
<evidence type="ECO:0000259" key="7">
    <source>
        <dbReference type="Pfam" id="PF02782"/>
    </source>
</evidence>
<keyword evidence="4 5" id="KW-0418">Kinase</keyword>
<dbReference type="Pfam" id="PF00370">
    <property type="entry name" value="FGGY_N"/>
    <property type="match status" value="2"/>
</dbReference>
<keyword evidence="3 5" id="KW-0808">Transferase</keyword>
<dbReference type="InterPro" id="IPR050406">
    <property type="entry name" value="FGGY_Carb_Kinase"/>
</dbReference>
<dbReference type="GO" id="GO:0016773">
    <property type="term" value="F:phosphotransferase activity, alcohol group as acceptor"/>
    <property type="evidence" value="ECO:0007669"/>
    <property type="project" value="InterPro"/>
</dbReference>
<evidence type="ECO:0000313" key="9">
    <source>
        <dbReference type="Proteomes" id="UP000479526"/>
    </source>
</evidence>
<feature type="domain" description="Carbohydrate kinase FGGY N-terminal" evidence="6">
    <location>
        <begin position="3"/>
        <end position="97"/>
    </location>
</feature>
<dbReference type="EMBL" id="WXEW01000008">
    <property type="protein sequence ID" value="NAS25283.1"/>
    <property type="molecule type" value="Genomic_DNA"/>
</dbReference>
<comment type="similarity">
    <text evidence="1 5">Belongs to the FGGY kinase family.</text>
</comment>
<dbReference type="Gene3D" id="3.30.420.40">
    <property type="match status" value="3"/>
</dbReference>
<dbReference type="PANTHER" id="PTHR43095">
    <property type="entry name" value="SUGAR KINASE"/>
    <property type="match status" value="1"/>
</dbReference>
<dbReference type="PANTHER" id="PTHR43095:SF5">
    <property type="entry name" value="XYLULOSE KINASE"/>
    <property type="match status" value="1"/>
</dbReference>
<evidence type="ECO:0000256" key="1">
    <source>
        <dbReference type="ARBA" id="ARBA00009156"/>
    </source>
</evidence>
<dbReference type="InterPro" id="IPR018483">
    <property type="entry name" value="Carb_kinase_FGGY_CS"/>
</dbReference>
<keyword evidence="9" id="KW-1185">Reference proteome</keyword>
<evidence type="ECO:0000313" key="8">
    <source>
        <dbReference type="EMBL" id="NAS25283.1"/>
    </source>
</evidence>
<protein>
    <recommendedName>
        <fullName evidence="10">Xylulose kinase</fullName>
    </recommendedName>
</protein>
<keyword evidence="2" id="KW-0859">Xylose metabolism</keyword>
<feature type="domain" description="Carbohydrate kinase FGGY N-terminal" evidence="6">
    <location>
        <begin position="120"/>
        <end position="213"/>
    </location>
</feature>
<dbReference type="InterPro" id="IPR000577">
    <property type="entry name" value="Carb_kinase_FGGY"/>
</dbReference>
<dbReference type="PIRSF" id="PIRSF000538">
    <property type="entry name" value="GlpK"/>
    <property type="match status" value="1"/>
</dbReference>
<evidence type="ECO:0008006" key="10">
    <source>
        <dbReference type="Google" id="ProtNLM"/>
    </source>
</evidence>
<accession>A0A7C9JHZ7</accession>
<evidence type="ECO:0000256" key="2">
    <source>
        <dbReference type="ARBA" id="ARBA00022629"/>
    </source>
</evidence>
<evidence type="ECO:0000259" key="6">
    <source>
        <dbReference type="Pfam" id="PF00370"/>
    </source>
</evidence>
<dbReference type="Pfam" id="PF02782">
    <property type="entry name" value="FGGY_C"/>
    <property type="match status" value="1"/>
</dbReference>
<gene>
    <name evidence="8" type="ORF">GT755_26820</name>
</gene>
<proteinExistence type="inferred from homology"/>
<dbReference type="GO" id="GO:0042732">
    <property type="term" value="P:D-xylose metabolic process"/>
    <property type="evidence" value="ECO:0007669"/>
    <property type="project" value="UniProtKB-KW"/>
</dbReference>
<dbReference type="PROSITE" id="PS00445">
    <property type="entry name" value="FGGY_KINASES_2"/>
    <property type="match status" value="1"/>
</dbReference>
<feature type="domain" description="Carbohydrate kinase FGGY C-terminal" evidence="7">
    <location>
        <begin position="254"/>
        <end position="394"/>
    </location>
</feature>
<reference evidence="8 9" key="1">
    <citation type="submission" date="2020-01" db="EMBL/GenBank/DDBJ databases">
        <title>Herbidospora sp. NEAU-GS84 nov., a novel actinomycete isolated from soil.</title>
        <authorList>
            <person name="Han L."/>
        </authorList>
    </citation>
    <scope>NUCLEOTIDE SEQUENCE [LARGE SCALE GENOMIC DNA]</scope>
    <source>
        <strain evidence="8 9">NEAU-GS84</strain>
    </source>
</reference>
<dbReference type="InterPro" id="IPR018484">
    <property type="entry name" value="FGGY_N"/>
</dbReference>
<dbReference type="InterPro" id="IPR043129">
    <property type="entry name" value="ATPase_NBD"/>
</dbReference>
<dbReference type="SUPFAM" id="SSF53067">
    <property type="entry name" value="Actin-like ATPase domain"/>
    <property type="match status" value="2"/>
</dbReference>
<sequence length="436" mass="45633">MHVLAIDQGSSGAKAAVVDGEGRIVAMTSRRTPVEHPETTAAQADPEMWWRALVSCVSRLPVHDVRAVAISGFMHTVVPVTDEGKVLGPALLWPDQRPDGPSAADRVAWWAERDPLAVLARWYLPVKDFLRMRLTGEAATDRYEAGGTGFLRDGAWSPAVATQAGISPDRLPPIGEPLDVAGAVTREAAAATGLPEGTPVVMGTGDWMATLLGSAAVLPGRACVYLGTAGAVGGFASARAAAALTDPLCFAAATSTGSALDWIAELTGRGAPEAVAAAESVPPGSRGVVVLPHLMGERGMGHDRSARGSVHGLTLAHGAADLARAVMEGTAFWLRAIAGAALDQRDPAELVAVGGGARSDLWLRILAAVLKRDLTVPETTEAGILGTAMIADRALSGRASHERWTRVARTVPADPNLANVYEPLFEEFLHLEERHR</sequence>
<keyword evidence="2" id="KW-0119">Carbohydrate metabolism</keyword>
<dbReference type="InterPro" id="IPR018485">
    <property type="entry name" value="FGGY_C"/>
</dbReference>
<name>A0A7C9JHZ7_9ACTN</name>